<sequence length="707" mass="77454">MESYWRRRLIDSATSDEDKVTPVYKLEEICELLRSSHPNILKELSELILKRLANKSPIVKHKALRLIKYAVGKSGPEFRKEMQRQSVAIRQLLQYKGQLDPLKGDALNKAVRDTAQEAISVIFSAEENNKPPSLAPASADLNRRIEGFGNTNFQAPSQDKKSFLSEVVDLGSATIKQGLSAFTQGHSSLIRNEAGGGNYDGPNPSLHSLFNSETEPCGDRYEPNAYRRETQTQTQNTYGLSRNQSGGPWNQDTGATRMEISNEKTGASYAESKTQEDRLMDTVASSGGVRLQPTREAIEVFLTEAAKLDAMALCQAIEQKLQSPIWQVRVKAVCVLESILRKKDDDHFSCMASYFTENKDMLLRCSESPQASLKEKANKVLSLLGGGELNGAINSEKAVKTDSAAADELPNLIDTGDLNDYHGTGGTIKSTNDQNIANLSPSTPLALADDLFVNCNYELKNDDDPFADVSFHSNDNKEHVDIFSRMTVDDDKIGHHVSHGPGNRSKPETDSIDAFASNSRHENNGEFVDDLFAGLSIGENTSSTKQKATSSAMQYESLFSGLNNHVSHLGPDNGLGSMLGSQAVGFNVNSIVPPGHPTYTTQPGVMLNQPYSSQPLNYGAMGNLLAQQQFLATMANFQHLNNINKHDGSTAQGTEPNGRTPLPDIFQSKFSTQTPSSMVNSSKKEETKAFDFISDHLATGYDSRRVI</sequence>
<organism evidence="7 8">
    <name type="scientific">Flemingia macrophylla</name>
    <dbReference type="NCBI Taxonomy" id="520843"/>
    <lineage>
        <taxon>Eukaryota</taxon>
        <taxon>Viridiplantae</taxon>
        <taxon>Streptophyta</taxon>
        <taxon>Embryophyta</taxon>
        <taxon>Tracheophyta</taxon>
        <taxon>Spermatophyta</taxon>
        <taxon>Magnoliopsida</taxon>
        <taxon>eudicotyledons</taxon>
        <taxon>Gunneridae</taxon>
        <taxon>Pentapetalae</taxon>
        <taxon>rosids</taxon>
        <taxon>fabids</taxon>
        <taxon>Fabales</taxon>
        <taxon>Fabaceae</taxon>
        <taxon>Papilionoideae</taxon>
        <taxon>50 kb inversion clade</taxon>
        <taxon>NPAAA clade</taxon>
        <taxon>indigoferoid/millettioid clade</taxon>
        <taxon>Phaseoleae</taxon>
        <taxon>Flemingia</taxon>
    </lineage>
</organism>
<dbReference type="SUPFAM" id="SSF48371">
    <property type="entry name" value="ARM repeat"/>
    <property type="match status" value="1"/>
</dbReference>
<dbReference type="InterPro" id="IPR016024">
    <property type="entry name" value="ARM-type_fold"/>
</dbReference>
<dbReference type="Gene3D" id="1.25.40.90">
    <property type="match status" value="1"/>
</dbReference>
<keyword evidence="3" id="KW-0333">Golgi apparatus</keyword>
<dbReference type="InterPro" id="IPR039273">
    <property type="entry name" value="TEPSIN"/>
</dbReference>
<accession>A0ABD1MB55</accession>
<dbReference type="GO" id="GO:0005794">
    <property type="term" value="C:Golgi apparatus"/>
    <property type="evidence" value="ECO:0007669"/>
    <property type="project" value="UniProtKB-SubCell"/>
</dbReference>
<name>A0ABD1MB55_9FABA</name>
<proteinExistence type="predicted"/>
<feature type="compositionally biased region" description="Polar residues" evidence="5">
    <location>
        <begin position="668"/>
        <end position="681"/>
    </location>
</feature>
<evidence type="ECO:0000256" key="4">
    <source>
        <dbReference type="ARBA" id="ARBA00023329"/>
    </source>
</evidence>
<evidence type="ECO:0000313" key="8">
    <source>
        <dbReference type="Proteomes" id="UP001603857"/>
    </source>
</evidence>
<dbReference type="Proteomes" id="UP001603857">
    <property type="component" value="Unassembled WGS sequence"/>
</dbReference>
<protein>
    <recommendedName>
        <fullName evidence="6">VHS domain-containing protein</fullName>
    </recommendedName>
</protein>
<dbReference type="InterPro" id="IPR002014">
    <property type="entry name" value="VHS_dom"/>
</dbReference>
<dbReference type="PROSITE" id="PS50179">
    <property type="entry name" value="VHS"/>
    <property type="match status" value="1"/>
</dbReference>
<feature type="region of interest" description="Disordered" evidence="5">
    <location>
        <begin position="645"/>
        <end position="684"/>
    </location>
</feature>
<comment type="caution">
    <text evidence="7">The sequence shown here is derived from an EMBL/GenBank/DDBJ whole genome shotgun (WGS) entry which is preliminary data.</text>
</comment>
<keyword evidence="8" id="KW-1185">Reference proteome</keyword>
<reference evidence="7 8" key="1">
    <citation type="submission" date="2024-08" db="EMBL/GenBank/DDBJ databases">
        <title>Insights into the chromosomal genome structure of Flemingia macrophylla.</title>
        <authorList>
            <person name="Ding Y."/>
            <person name="Zhao Y."/>
            <person name="Bi W."/>
            <person name="Wu M."/>
            <person name="Zhao G."/>
            <person name="Gong Y."/>
            <person name="Li W."/>
            <person name="Zhang P."/>
        </authorList>
    </citation>
    <scope>NUCLEOTIDE SEQUENCE [LARGE SCALE GENOMIC DNA]</scope>
    <source>
        <strain evidence="7">DYQJB</strain>
        <tissue evidence="7">Leaf</tissue>
    </source>
</reference>
<feature type="region of interest" description="Disordered" evidence="5">
    <location>
        <begin position="193"/>
        <end position="253"/>
    </location>
</feature>
<evidence type="ECO:0000256" key="5">
    <source>
        <dbReference type="SAM" id="MobiDB-lite"/>
    </source>
</evidence>
<evidence type="ECO:0000256" key="3">
    <source>
        <dbReference type="ARBA" id="ARBA00023034"/>
    </source>
</evidence>
<dbReference type="Pfam" id="PF01417">
    <property type="entry name" value="ENTH"/>
    <property type="match status" value="1"/>
</dbReference>
<feature type="compositionally biased region" description="Polar residues" evidence="5">
    <location>
        <begin position="231"/>
        <end position="253"/>
    </location>
</feature>
<evidence type="ECO:0000259" key="6">
    <source>
        <dbReference type="PROSITE" id="PS50179"/>
    </source>
</evidence>
<feature type="compositionally biased region" description="Basic and acidic residues" evidence="5">
    <location>
        <begin position="217"/>
        <end position="230"/>
    </location>
</feature>
<dbReference type="GO" id="GO:0030136">
    <property type="term" value="C:clathrin-coated vesicle"/>
    <property type="evidence" value="ECO:0007669"/>
    <property type="project" value="UniProtKB-SubCell"/>
</dbReference>
<evidence type="ECO:0000313" key="7">
    <source>
        <dbReference type="EMBL" id="KAL2332345.1"/>
    </source>
</evidence>
<comment type="subcellular location">
    <subcellularLocation>
        <location evidence="1">Cytoplasmic vesicle</location>
        <location evidence="1">Clathrin-coated vesicle</location>
    </subcellularLocation>
    <subcellularLocation>
        <location evidence="2">Golgi apparatus</location>
        <location evidence="2">trans-Golgi network</location>
    </subcellularLocation>
</comment>
<gene>
    <name evidence="7" type="ORF">Fmac_019926</name>
</gene>
<dbReference type="EMBL" id="JBGMDY010000006">
    <property type="protein sequence ID" value="KAL2332345.1"/>
    <property type="molecule type" value="Genomic_DNA"/>
</dbReference>
<dbReference type="InterPro" id="IPR013809">
    <property type="entry name" value="ENTH"/>
</dbReference>
<dbReference type="InterPro" id="IPR035802">
    <property type="entry name" value="ENTH/VHS_tepsin"/>
</dbReference>
<keyword evidence="4" id="KW-0968">Cytoplasmic vesicle</keyword>
<dbReference type="CDD" id="cd03572">
    <property type="entry name" value="ENTH_like_Tepsin"/>
    <property type="match status" value="1"/>
</dbReference>
<dbReference type="AlphaFoldDB" id="A0ABD1MB55"/>
<evidence type="ECO:0000256" key="2">
    <source>
        <dbReference type="ARBA" id="ARBA00004601"/>
    </source>
</evidence>
<evidence type="ECO:0000256" key="1">
    <source>
        <dbReference type="ARBA" id="ARBA00004132"/>
    </source>
</evidence>
<dbReference type="SMART" id="SM00288">
    <property type="entry name" value="VHS"/>
    <property type="match status" value="1"/>
</dbReference>
<feature type="region of interest" description="Disordered" evidence="5">
    <location>
        <begin position="492"/>
        <end position="511"/>
    </location>
</feature>
<feature type="compositionally biased region" description="Polar residues" evidence="5">
    <location>
        <begin position="645"/>
        <end position="657"/>
    </location>
</feature>
<feature type="compositionally biased region" description="Polar residues" evidence="5">
    <location>
        <begin position="205"/>
        <end position="214"/>
    </location>
</feature>
<feature type="domain" description="VHS" evidence="6">
    <location>
        <begin position="13"/>
        <end position="87"/>
    </location>
</feature>
<dbReference type="PANTHER" id="PTHR21514:SF0">
    <property type="entry name" value="AP-4 COMPLEX ACCESSORY SUBUNIT TEPSIN"/>
    <property type="match status" value="1"/>
</dbReference>
<dbReference type="InterPro" id="IPR008942">
    <property type="entry name" value="ENTH_VHS"/>
</dbReference>
<dbReference type="PANTHER" id="PTHR21514">
    <property type="entry name" value="AP-4 COMPLEX ACCESSORY SUBUNIT TEPSIN"/>
    <property type="match status" value="1"/>
</dbReference>